<feature type="binding site" evidence="6">
    <location>
        <position position="218"/>
    </location>
    <ligand>
        <name>(2E)-4-hydroxy-3-methylbut-2-enyl diphosphate</name>
        <dbReference type="ChEBI" id="CHEBI:128753"/>
    </ligand>
</feature>
<feature type="binding site" evidence="6">
    <location>
        <position position="219"/>
    </location>
    <ligand>
        <name>dimethylallyl diphosphate</name>
        <dbReference type="ChEBI" id="CHEBI:57623"/>
    </ligand>
</feature>
<dbReference type="eggNOG" id="COG0761">
    <property type="taxonomic scope" value="Bacteria"/>
</dbReference>
<dbReference type="SMART" id="SM00316">
    <property type="entry name" value="S1"/>
    <property type="match status" value="4"/>
</dbReference>
<comment type="caution">
    <text evidence="8">The sequence shown here is derived from an EMBL/GenBank/DDBJ whole genome shotgun (WGS) entry which is preliminary data.</text>
</comment>
<dbReference type="OrthoDB" id="9804077at2"/>
<dbReference type="AlphaFoldDB" id="C6PTP2"/>
<dbReference type="PANTHER" id="PTHR30426:SF0">
    <property type="entry name" value="4-HYDROXY-3-METHYLBUT-2-ENYL DIPHOSPHATE REDUCTASE"/>
    <property type="match status" value="1"/>
</dbReference>
<dbReference type="CDD" id="cd05688">
    <property type="entry name" value="S1_RPS1_repeat_ec3"/>
    <property type="match status" value="1"/>
</dbReference>
<dbReference type="Gene3D" id="2.40.50.140">
    <property type="entry name" value="Nucleic acid-binding proteins"/>
    <property type="match status" value="3"/>
</dbReference>
<reference evidence="8 9" key="1">
    <citation type="submission" date="2009-06" db="EMBL/GenBank/DDBJ databases">
        <title>The draft genome of Clostridium carboxidivorans P7.</title>
        <authorList>
            <consortium name="US DOE Joint Genome Institute (JGI-PGF)"/>
            <person name="Lucas S."/>
            <person name="Copeland A."/>
            <person name="Lapidus A."/>
            <person name="Glavina del Rio T."/>
            <person name="Tice H."/>
            <person name="Bruce D."/>
            <person name="Goodwin L."/>
            <person name="Pitluck S."/>
            <person name="Larimer F."/>
            <person name="Land M.L."/>
            <person name="Hauser L."/>
            <person name="Hemme C.L."/>
        </authorList>
    </citation>
    <scope>NUCLEOTIDE SEQUENCE [LARGE SCALE GENOMIC DNA]</scope>
    <source>
        <strain evidence="8 9">P7</strain>
    </source>
</reference>
<proteinExistence type="inferred from homology"/>
<dbReference type="UniPathway" id="UPA00056">
    <property type="reaction ID" value="UER00097"/>
</dbReference>
<evidence type="ECO:0000256" key="4">
    <source>
        <dbReference type="ARBA" id="ARBA00023014"/>
    </source>
</evidence>
<feature type="binding site" evidence="6">
    <location>
        <position position="219"/>
    </location>
    <ligand>
        <name>isopentenyl diphosphate</name>
        <dbReference type="ChEBI" id="CHEBI:128769"/>
    </ligand>
</feature>
<dbReference type="Pfam" id="PF02401">
    <property type="entry name" value="LYTB"/>
    <property type="match status" value="1"/>
</dbReference>
<evidence type="ECO:0000256" key="5">
    <source>
        <dbReference type="ARBA" id="ARBA00025604"/>
    </source>
</evidence>
<feature type="active site" description="Proton donor" evidence="6">
    <location>
        <position position="128"/>
    </location>
</feature>
<dbReference type="UniPathway" id="UPA00059">
    <property type="reaction ID" value="UER00105"/>
</dbReference>
<keyword evidence="6" id="KW-0414">Isoprene biosynthesis</keyword>
<feature type="binding site" evidence="6">
    <location>
        <position position="190"/>
    </location>
    <ligand>
        <name>[4Fe-4S] cluster</name>
        <dbReference type="ChEBI" id="CHEBI:49883"/>
    </ligand>
</feature>
<feature type="binding site" evidence="6">
    <location>
        <position position="126"/>
    </location>
    <ligand>
        <name>(2E)-4-hydroxy-3-methylbut-2-enyl diphosphate</name>
        <dbReference type="ChEBI" id="CHEBI:128753"/>
    </ligand>
</feature>
<keyword evidence="4 6" id="KW-0411">Iron-sulfur</keyword>
<feature type="binding site" evidence="6">
    <location>
        <position position="76"/>
    </location>
    <ligand>
        <name>(2E)-4-hydroxy-3-methylbut-2-enyl diphosphate</name>
        <dbReference type="ChEBI" id="CHEBI:128753"/>
    </ligand>
</feature>
<dbReference type="CDD" id="cd05687">
    <property type="entry name" value="S1_RPS1_repeat_ec1_hs1"/>
    <property type="match status" value="1"/>
</dbReference>
<comment type="function">
    <text evidence="5">Binds mRNA; thus facilitating recognition of the initiation point. It is needed to translate mRNA with a short Shine-Dalgarno (SD) purine-rich sequence.</text>
</comment>
<dbReference type="CDD" id="cd04465">
    <property type="entry name" value="S1_RPS1_repeat_ec2_hs2"/>
    <property type="match status" value="1"/>
</dbReference>
<dbReference type="PANTHER" id="PTHR30426">
    <property type="entry name" value="4-HYDROXY-3-METHYLBUT-2-ENYL DIPHOSPHATE REDUCTASE"/>
    <property type="match status" value="1"/>
</dbReference>
<dbReference type="GO" id="GO:0050992">
    <property type="term" value="P:dimethylallyl diphosphate biosynthetic process"/>
    <property type="evidence" value="ECO:0007669"/>
    <property type="project" value="UniProtKB-UniRule"/>
</dbReference>
<evidence type="ECO:0000256" key="6">
    <source>
        <dbReference type="HAMAP-Rule" id="MF_00191"/>
    </source>
</evidence>
<dbReference type="PROSITE" id="PS50126">
    <property type="entry name" value="S1"/>
    <property type="match status" value="4"/>
</dbReference>
<feature type="binding site" evidence="6">
    <location>
        <position position="220"/>
    </location>
    <ligand>
        <name>isopentenyl diphosphate</name>
        <dbReference type="ChEBI" id="CHEBI:128769"/>
    </ligand>
</feature>
<evidence type="ECO:0000256" key="2">
    <source>
        <dbReference type="ARBA" id="ARBA00022723"/>
    </source>
</evidence>
<dbReference type="PRINTS" id="PR00681">
    <property type="entry name" value="RIBOSOMALS1"/>
</dbReference>
<feature type="binding site" evidence="6">
    <location>
        <position position="126"/>
    </location>
    <ligand>
        <name>isopentenyl diphosphate</name>
        <dbReference type="ChEBI" id="CHEBI:128769"/>
    </ligand>
</feature>
<feature type="domain" description="S1 motif" evidence="7">
    <location>
        <begin position="301"/>
        <end position="370"/>
    </location>
</feature>
<feature type="domain" description="S1 motif" evidence="7">
    <location>
        <begin position="477"/>
        <end position="545"/>
    </location>
</feature>
<keyword evidence="1 6" id="KW-0004">4Fe-4S</keyword>
<dbReference type="GO" id="GO:0051539">
    <property type="term" value="F:4 iron, 4 sulfur cluster binding"/>
    <property type="evidence" value="ECO:0007669"/>
    <property type="project" value="UniProtKB-UniRule"/>
</dbReference>
<evidence type="ECO:0000256" key="3">
    <source>
        <dbReference type="ARBA" id="ARBA00023004"/>
    </source>
</evidence>
<dbReference type="NCBIfam" id="NF009024">
    <property type="entry name" value="PRK12360.1"/>
    <property type="match status" value="1"/>
</dbReference>
<feature type="binding site" evidence="6">
    <location>
        <position position="41"/>
    </location>
    <ligand>
        <name>(2E)-4-hydroxy-3-methylbut-2-enyl diphosphate</name>
        <dbReference type="ChEBI" id="CHEBI:128753"/>
    </ligand>
</feature>
<feature type="domain" description="S1 motif" evidence="7">
    <location>
        <begin position="387"/>
        <end position="456"/>
    </location>
</feature>
<dbReference type="Proteomes" id="UP000004198">
    <property type="component" value="Unassembled WGS sequence"/>
</dbReference>
<feature type="binding site" evidence="6">
    <location>
        <position position="126"/>
    </location>
    <ligand>
        <name>dimethylallyl diphosphate</name>
        <dbReference type="ChEBI" id="CHEBI:57623"/>
    </ligand>
</feature>
<feature type="binding site" evidence="6">
    <location>
        <position position="220"/>
    </location>
    <ligand>
        <name>(2E)-4-hydroxy-3-methylbut-2-enyl diphosphate</name>
        <dbReference type="ChEBI" id="CHEBI:128753"/>
    </ligand>
</feature>
<dbReference type="GO" id="GO:0016114">
    <property type="term" value="P:terpenoid biosynthetic process"/>
    <property type="evidence" value="ECO:0007669"/>
    <property type="project" value="UniProtKB-UniRule"/>
</dbReference>
<dbReference type="Pfam" id="PF00575">
    <property type="entry name" value="S1"/>
    <property type="match status" value="3"/>
</dbReference>
<comment type="catalytic activity">
    <reaction evidence="6">
        <text>dimethylallyl diphosphate + 2 oxidized [2Fe-2S]-[ferredoxin] + H2O = (2E)-4-hydroxy-3-methylbut-2-enyl diphosphate + 2 reduced [2Fe-2S]-[ferredoxin] + 2 H(+)</text>
        <dbReference type="Rhea" id="RHEA:24825"/>
        <dbReference type="Rhea" id="RHEA-COMP:10000"/>
        <dbReference type="Rhea" id="RHEA-COMP:10001"/>
        <dbReference type="ChEBI" id="CHEBI:15377"/>
        <dbReference type="ChEBI" id="CHEBI:15378"/>
        <dbReference type="ChEBI" id="CHEBI:33737"/>
        <dbReference type="ChEBI" id="CHEBI:33738"/>
        <dbReference type="ChEBI" id="CHEBI:57623"/>
        <dbReference type="ChEBI" id="CHEBI:128753"/>
        <dbReference type="EC" id="1.17.7.4"/>
    </reaction>
</comment>
<dbReference type="InterPro" id="IPR035104">
    <property type="entry name" value="Ribosomal_protein_S1-like"/>
</dbReference>
<feature type="binding site" evidence="6">
    <location>
        <position position="218"/>
    </location>
    <ligand>
        <name>isopentenyl diphosphate</name>
        <dbReference type="ChEBI" id="CHEBI:128769"/>
    </ligand>
</feature>
<keyword evidence="6" id="KW-0560">Oxidoreductase</keyword>
<dbReference type="eggNOG" id="COG0539">
    <property type="taxonomic scope" value="Bacteria"/>
</dbReference>
<feature type="domain" description="S1 motif" evidence="7">
    <location>
        <begin position="567"/>
        <end position="636"/>
    </location>
</feature>
<dbReference type="EC" id="1.17.7.4" evidence="6"/>
<keyword evidence="2 6" id="KW-0479">Metal-binding</keyword>
<feature type="binding site" evidence="6">
    <location>
        <position position="98"/>
    </location>
    <ligand>
        <name>[4Fe-4S] cluster</name>
        <dbReference type="ChEBI" id="CHEBI:49883"/>
    </ligand>
</feature>
<evidence type="ECO:0000313" key="9">
    <source>
        <dbReference type="Proteomes" id="UP000004198"/>
    </source>
</evidence>
<dbReference type="HAMAP" id="MF_00191">
    <property type="entry name" value="IspH"/>
    <property type="match status" value="1"/>
</dbReference>
<feature type="binding site" evidence="6">
    <location>
        <position position="41"/>
    </location>
    <ligand>
        <name>isopentenyl diphosphate</name>
        <dbReference type="ChEBI" id="CHEBI:128769"/>
    </ligand>
</feature>
<accession>C6PTP2</accession>
<dbReference type="GO" id="GO:0051745">
    <property type="term" value="F:4-hydroxy-3-methylbut-2-enyl diphosphate reductase activity"/>
    <property type="evidence" value="ECO:0007669"/>
    <property type="project" value="UniProtKB-UniRule"/>
</dbReference>
<dbReference type="GO" id="GO:0003676">
    <property type="term" value="F:nucleic acid binding"/>
    <property type="evidence" value="ECO:0007669"/>
    <property type="project" value="InterPro"/>
</dbReference>
<feature type="binding site" evidence="6">
    <location>
        <position position="263"/>
    </location>
    <ligand>
        <name>(2E)-4-hydroxy-3-methylbut-2-enyl diphosphate</name>
        <dbReference type="ChEBI" id="CHEBI:128753"/>
    </ligand>
</feature>
<name>C6PTP2_9CLOT</name>
<comment type="function">
    <text evidence="6">Catalyzes the conversion of 1-hydroxy-2-methyl-2-(E)-butenyl 4-diphosphate (HMBPP) into a mixture of isopentenyl diphosphate (IPP) and dimethylallyl diphosphate (DMAPP). Acts in the terminal step of the DOXP/MEP pathway for isoprenoid precursor biosynthesis.</text>
</comment>
<dbReference type="NCBIfam" id="NF002187">
    <property type="entry name" value="PRK01045.1-1"/>
    <property type="match status" value="1"/>
</dbReference>
<evidence type="ECO:0000259" key="7">
    <source>
        <dbReference type="PROSITE" id="PS50126"/>
    </source>
</evidence>
<dbReference type="CDD" id="cd13944">
    <property type="entry name" value="lytB_ispH"/>
    <property type="match status" value="1"/>
</dbReference>
<dbReference type="InterPro" id="IPR003029">
    <property type="entry name" value="S1_domain"/>
</dbReference>
<dbReference type="EMBL" id="ACVI01000031">
    <property type="protein sequence ID" value="EET87378.1"/>
    <property type="molecule type" value="Genomic_DNA"/>
</dbReference>
<evidence type="ECO:0000256" key="1">
    <source>
        <dbReference type="ARBA" id="ARBA00022485"/>
    </source>
</evidence>
<keyword evidence="9" id="KW-1185">Reference proteome</keyword>
<sequence>MKIVLADEAGFCFGVKRAVEEAENVQKKYNKKVFTLGPLIHNSDVVNYLKEKNIYPIELDTINDLNKDDIVIIRSHGVPRKTIELLQSKSLNIVDATCPYVANIHKKVDEYYKLGYSILIVGDKNHPEVVGINGWCENKAIISKDGSDLKNLPSKICVVSQTTEKQENWKRVLSIIVKNCKEIVAFNTICSATELRQNSAEKLSKKVDFMVVLGGRNSSNTTKLYEICKNNCSNTIHVENSGEIPDDIINSKINTIGVTAGASTPHWIIKEAISKMCEGKNLEMSEQLAYMEQNDRQIIVGQVITGTVITVNEKEAFLNIGYKSDGLLPKSEVTKDVNLNLADLIQVGNELEVKVIRRKNEDGYVVLSKIELQRESAFKEIKEASENKISLKVLVKDAVKGGLVATYKGIRIFIPASHVELFHVNDLSSYIGKELEVNIIEFKEDRKGRRIVASRRELLKSEKEVKEEGTWNSLEKDTVVEGEVKRLTNFGAFVDVQGVDGLLHVSEISWGRVEKPEDSLKIGKKVKVYILDIDKEKKKLSLSIKKTIEDPWTNVEIKYPVGNIVLGNIVLGKVVRFANFGAFVELEPGVDALVHISQISHKRINKPEDALKIGEEIKAKILEVNKENKKIGLSIKEVDEI</sequence>
<comment type="cofactor">
    <cofactor evidence="6">
        <name>[4Fe-4S] cluster</name>
        <dbReference type="ChEBI" id="CHEBI:49883"/>
    </cofactor>
    <text evidence="6">Binds 1 [4Fe-4S] cluster per subunit.</text>
</comment>
<feature type="binding site" evidence="6">
    <location>
        <position position="162"/>
    </location>
    <ligand>
        <name>(2E)-4-hydroxy-3-methylbut-2-enyl diphosphate</name>
        <dbReference type="ChEBI" id="CHEBI:128753"/>
    </ligand>
</feature>
<feature type="binding site" evidence="6">
    <location>
        <position position="263"/>
    </location>
    <ligand>
        <name>dimethylallyl diphosphate</name>
        <dbReference type="ChEBI" id="CHEBI:57623"/>
    </ligand>
</feature>
<dbReference type="InterPro" id="IPR012340">
    <property type="entry name" value="NA-bd_OB-fold"/>
</dbReference>
<organism evidence="8 9">
    <name type="scientific">Clostridium carboxidivorans P7</name>
    <dbReference type="NCBI Taxonomy" id="536227"/>
    <lineage>
        <taxon>Bacteria</taxon>
        <taxon>Bacillati</taxon>
        <taxon>Bacillota</taxon>
        <taxon>Clostridia</taxon>
        <taxon>Eubacteriales</taxon>
        <taxon>Clostridiaceae</taxon>
        <taxon>Clostridium</taxon>
    </lineage>
</organism>
<feature type="binding site" evidence="6">
    <location>
        <position position="220"/>
    </location>
    <ligand>
        <name>dimethylallyl diphosphate</name>
        <dbReference type="ChEBI" id="CHEBI:57623"/>
    </ligand>
</feature>
<feature type="binding site" evidence="6">
    <location>
        <position position="41"/>
    </location>
    <ligand>
        <name>dimethylallyl diphosphate</name>
        <dbReference type="ChEBI" id="CHEBI:57623"/>
    </ligand>
</feature>
<feature type="binding site" evidence="6">
    <location>
        <position position="263"/>
    </location>
    <ligand>
        <name>isopentenyl diphosphate</name>
        <dbReference type="ChEBI" id="CHEBI:128769"/>
    </ligand>
</feature>
<comment type="catalytic activity">
    <reaction evidence="6">
        <text>isopentenyl diphosphate + 2 oxidized [2Fe-2S]-[ferredoxin] + H2O = (2E)-4-hydroxy-3-methylbut-2-enyl diphosphate + 2 reduced [2Fe-2S]-[ferredoxin] + 2 H(+)</text>
        <dbReference type="Rhea" id="RHEA:24488"/>
        <dbReference type="Rhea" id="RHEA-COMP:10000"/>
        <dbReference type="Rhea" id="RHEA-COMP:10001"/>
        <dbReference type="ChEBI" id="CHEBI:15377"/>
        <dbReference type="ChEBI" id="CHEBI:15378"/>
        <dbReference type="ChEBI" id="CHEBI:33737"/>
        <dbReference type="ChEBI" id="CHEBI:33738"/>
        <dbReference type="ChEBI" id="CHEBI:128753"/>
        <dbReference type="ChEBI" id="CHEBI:128769"/>
        <dbReference type="EC" id="1.17.7.4"/>
    </reaction>
</comment>
<dbReference type="GO" id="GO:0019288">
    <property type="term" value="P:isopentenyl diphosphate biosynthetic process, methylerythritol 4-phosphate pathway"/>
    <property type="evidence" value="ECO:0007669"/>
    <property type="project" value="UniProtKB-UniRule"/>
</dbReference>
<gene>
    <name evidence="6" type="primary">ispH</name>
    <name evidence="8" type="ORF">CcarbDRAFT_2159</name>
</gene>
<dbReference type="KEGG" id="cck:Ccar_07490"/>
<feature type="binding site" evidence="6">
    <location>
        <position position="219"/>
    </location>
    <ligand>
        <name>(2E)-4-hydroxy-3-methylbut-2-enyl diphosphate</name>
        <dbReference type="ChEBI" id="CHEBI:128753"/>
    </ligand>
</feature>
<dbReference type="RefSeq" id="WP_007061044.1">
    <property type="nucleotide sequence ID" value="NZ_ACVI01000031.1"/>
</dbReference>
<dbReference type="SUPFAM" id="SSF50249">
    <property type="entry name" value="Nucleic acid-binding proteins"/>
    <property type="match status" value="4"/>
</dbReference>
<comment type="similarity">
    <text evidence="6">Belongs to the IspH family.</text>
</comment>
<dbReference type="Gene3D" id="3.40.50.11270">
    <property type="match status" value="1"/>
</dbReference>
<dbReference type="FunFam" id="2.40.50.140:FF:000103">
    <property type="entry name" value="protein RRP5 homolog"/>
    <property type="match status" value="2"/>
</dbReference>
<comment type="pathway">
    <text evidence="6">Isoprenoid biosynthesis; isopentenyl diphosphate biosynthesis via DXP pathway; isopentenyl diphosphate from 1-deoxy-D-xylulose 5-phosphate: step 6/6.</text>
</comment>
<dbReference type="STRING" id="536227.Ccar_07490"/>
<feature type="binding site" evidence="6">
    <location>
        <position position="76"/>
    </location>
    <ligand>
        <name>isopentenyl diphosphate</name>
        <dbReference type="ChEBI" id="CHEBI:128769"/>
    </ligand>
</feature>
<dbReference type="Gene3D" id="3.40.1010.20">
    <property type="entry name" value="4-hydroxy-3-methylbut-2-enyl diphosphate reductase, catalytic domain"/>
    <property type="match status" value="2"/>
</dbReference>
<comment type="pathway">
    <text evidence="6">Isoprenoid biosynthesis; dimethylallyl diphosphate biosynthesis; dimethylallyl diphosphate from (2E)-4-hydroxy-3-methylbutenyl diphosphate: step 1/1.</text>
</comment>
<dbReference type="NCBIfam" id="NF005208">
    <property type="entry name" value="PRK06676.1"/>
    <property type="match status" value="1"/>
</dbReference>
<feature type="binding site" evidence="6">
    <location>
        <position position="76"/>
    </location>
    <ligand>
        <name>dimethylallyl diphosphate</name>
        <dbReference type="ChEBI" id="CHEBI:57623"/>
    </ligand>
</feature>
<feature type="binding site" evidence="6">
    <location>
        <position position="218"/>
    </location>
    <ligand>
        <name>dimethylallyl diphosphate</name>
        <dbReference type="ChEBI" id="CHEBI:57623"/>
    </ligand>
</feature>
<dbReference type="InterPro" id="IPR003451">
    <property type="entry name" value="LytB/IspH"/>
</dbReference>
<dbReference type="PATRIC" id="fig|536227.13.peg.1575"/>
<evidence type="ECO:0000313" key="8">
    <source>
        <dbReference type="EMBL" id="EET87378.1"/>
    </source>
</evidence>
<dbReference type="NCBIfam" id="TIGR00216">
    <property type="entry name" value="ispH_lytB"/>
    <property type="match status" value="1"/>
</dbReference>
<dbReference type="NCBIfam" id="NF000907">
    <property type="entry name" value="PRK00087.1"/>
    <property type="match status" value="1"/>
</dbReference>
<dbReference type="GO" id="GO:0046872">
    <property type="term" value="F:metal ion binding"/>
    <property type="evidence" value="ECO:0007669"/>
    <property type="project" value="UniProtKB-KW"/>
</dbReference>
<feature type="binding site" evidence="6">
    <location>
        <position position="12"/>
    </location>
    <ligand>
        <name>[4Fe-4S] cluster</name>
        <dbReference type="ChEBI" id="CHEBI:49883"/>
    </ligand>
</feature>
<protein>
    <recommendedName>
        <fullName evidence="6">4-hydroxy-3-methylbut-2-enyl diphosphate reductase</fullName>
        <shortName evidence="6">HMBPP reductase</shortName>
        <ecNumber evidence="6">1.17.7.4</ecNumber>
    </recommendedName>
</protein>
<keyword evidence="3 6" id="KW-0408">Iron</keyword>